<keyword evidence="1 2" id="KW-0378">Hydrolase</keyword>
<comment type="function">
    <text evidence="2">Hydrolyzes RNA 2',3'-cyclic phosphodiester to an RNA 2'-phosphomonoester.</text>
</comment>
<dbReference type="HAMAP" id="MF_01940">
    <property type="entry name" value="RNA_CPDase"/>
    <property type="match status" value="1"/>
</dbReference>
<organism evidence="3 4">
    <name type="scientific">Paraburkholderia denitrificans</name>
    <dbReference type="NCBI Taxonomy" id="694025"/>
    <lineage>
        <taxon>Bacteria</taxon>
        <taxon>Pseudomonadati</taxon>
        <taxon>Pseudomonadota</taxon>
        <taxon>Betaproteobacteria</taxon>
        <taxon>Burkholderiales</taxon>
        <taxon>Burkholderiaceae</taxon>
        <taxon>Paraburkholderia</taxon>
    </lineage>
</organism>
<dbReference type="InterPro" id="IPR009097">
    <property type="entry name" value="Cyclic_Pdiesterase"/>
</dbReference>
<dbReference type="Pfam" id="PF13563">
    <property type="entry name" value="2_5_RNA_ligase2"/>
    <property type="match status" value="1"/>
</dbReference>
<evidence type="ECO:0000256" key="1">
    <source>
        <dbReference type="ARBA" id="ARBA00022801"/>
    </source>
</evidence>
<comment type="caution">
    <text evidence="3">The sequence shown here is derived from an EMBL/GenBank/DDBJ whole genome shotgun (WGS) entry which is preliminary data.</text>
</comment>
<protein>
    <recommendedName>
        <fullName evidence="2">RNA 2',3'-cyclic phosphodiesterase</fullName>
        <shortName evidence="2">RNA 2',3'-CPDase</shortName>
        <ecNumber evidence="2">3.1.4.58</ecNumber>
    </recommendedName>
</protein>
<dbReference type="SUPFAM" id="SSF55144">
    <property type="entry name" value="LigT-like"/>
    <property type="match status" value="1"/>
</dbReference>
<reference evidence="4" key="1">
    <citation type="journal article" date="2019" name="Int. J. Syst. Evol. Microbiol.">
        <title>The Global Catalogue of Microorganisms (GCM) 10K type strain sequencing project: providing services to taxonomists for standard genome sequencing and annotation.</title>
        <authorList>
            <consortium name="The Broad Institute Genomics Platform"/>
            <consortium name="The Broad Institute Genome Sequencing Center for Infectious Disease"/>
            <person name="Wu L."/>
            <person name="Ma J."/>
        </authorList>
    </citation>
    <scope>NUCLEOTIDE SEQUENCE [LARGE SCALE GENOMIC DNA]</scope>
    <source>
        <strain evidence="4">CCUG 56042</strain>
    </source>
</reference>
<feature type="active site" description="Proton donor" evidence="2">
    <location>
        <position position="45"/>
    </location>
</feature>
<evidence type="ECO:0000313" key="3">
    <source>
        <dbReference type="EMBL" id="MFC5431325.1"/>
    </source>
</evidence>
<dbReference type="EMBL" id="JBHSMP010000032">
    <property type="protein sequence ID" value="MFC5431325.1"/>
    <property type="molecule type" value="Genomic_DNA"/>
</dbReference>
<gene>
    <name evidence="3" type="primary">thpR</name>
    <name evidence="3" type="ORF">ACFPTO_21345</name>
</gene>
<feature type="active site" description="Proton acceptor" evidence="2">
    <location>
        <position position="129"/>
    </location>
</feature>
<dbReference type="EC" id="3.1.4.58" evidence="2"/>
<proteinExistence type="inferred from homology"/>
<dbReference type="PANTHER" id="PTHR35561:SF1">
    <property type="entry name" value="RNA 2',3'-CYCLIC PHOSPHODIESTERASE"/>
    <property type="match status" value="1"/>
</dbReference>
<comment type="catalytic activity">
    <reaction evidence="2">
        <text>a 3'-end 2',3'-cyclophospho-ribonucleotide-RNA + H2O = a 3'-end 2'-phospho-ribonucleotide-RNA + H(+)</text>
        <dbReference type="Rhea" id="RHEA:11828"/>
        <dbReference type="Rhea" id="RHEA-COMP:10464"/>
        <dbReference type="Rhea" id="RHEA-COMP:17353"/>
        <dbReference type="ChEBI" id="CHEBI:15377"/>
        <dbReference type="ChEBI" id="CHEBI:15378"/>
        <dbReference type="ChEBI" id="CHEBI:83064"/>
        <dbReference type="ChEBI" id="CHEBI:173113"/>
        <dbReference type="EC" id="3.1.4.58"/>
    </reaction>
</comment>
<feature type="short sequence motif" description="HXTX 2" evidence="2">
    <location>
        <begin position="129"/>
        <end position="132"/>
    </location>
</feature>
<keyword evidence="4" id="KW-1185">Reference proteome</keyword>
<dbReference type="RefSeq" id="WP_377714456.1">
    <property type="nucleotide sequence ID" value="NZ_JBHSMP010000032.1"/>
</dbReference>
<dbReference type="PANTHER" id="PTHR35561">
    <property type="entry name" value="RNA 2',3'-CYCLIC PHOSPHODIESTERASE"/>
    <property type="match status" value="1"/>
</dbReference>
<name>A0ABW0JEL4_9BURK</name>
<evidence type="ECO:0000256" key="2">
    <source>
        <dbReference type="HAMAP-Rule" id="MF_01940"/>
    </source>
</evidence>
<accession>A0ABW0JEL4</accession>
<feature type="short sequence motif" description="HXTX 1" evidence="2">
    <location>
        <begin position="45"/>
        <end position="48"/>
    </location>
</feature>
<comment type="similarity">
    <text evidence="2">Belongs to the 2H phosphoesterase superfamily. ThpR family.</text>
</comment>
<dbReference type="InterPro" id="IPR004175">
    <property type="entry name" value="RNA_CPDase"/>
</dbReference>
<dbReference type="Proteomes" id="UP001596103">
    <property type="component" value="Unassembled WGS sequence"/>
</dbReference>
<dbReference type="Gene3D" id="3.90.1140.10">
    <property type="entry name" value="Cyclic phosphodiesterase"/>
    <property type="match status" value="1"/>
</dbReference>
<dbReference type="NCBIfam" id="TIGR02258">
    <property type="entry name" value="2_5_ligase"/>
    <property type="match status" value="1"/>
</dbReference>
<evidence type="ECO:0000313" key="4">
    <source>
        <dbReference type="Proteomes" id="UP001596103"/>
    </source>
</evidence>
<sequence length="184" mass="20087">MSEASNSDPWKRCFIALTPDAPSRDALAVLAVPPNARRVPYAQLHLTVAFIGMLGKEQGETLSHRLQEHAVSIPPTPVTKIECWPNRVRPRLMVAVLAMSDAFVALDWRVRSLMFDVGLPLDARAFRPHVTVARFTHDATSATLACDAQALPPLRFTSLVLYSSTLARQGARYEALASVALASA</sequence>